<comment type="similarity">
    <text evidence="2">Belongs to the terpene cyclase/mutase family.</text>
</comment>
<dbReference type="PANTHER" id="PTHR11764:SF20">
    <property type="entry name" value="LANOSTEROL SYNTHASE"/>
    <property type="match status" value="1"/>
</dbReference>
<evidence type="ECO:0000256" key="5">
    <source>
        <dbReference type="SAM" id="MobiDB-lite"/>
    </source>
</evidence>
<dbReference type="InterPro" id="IPR032696">
    <property type="entry name" value="SQ_cyclase_C"/>
</dbReference>
<dbReference type="AlphaFoldDB" id="A0A8T4IMY8"/>
<sequence>MPDTAVLDRVERAVPKGAEALFAGRRDDGVFAPDEDRFSPANTAAVLLALHTAAAHGAEPVPLPLREAAVERLCATQRDDGGWAMAGVGTETLSTAAVTAALRLAAPERTRVITAAQDLLHRSGGAEALPEPAMAGLVRQFDVLAGRRDPAGPPRLPAELLLLPGLARRLLSLRLPIFSAMALAQSAHRARGPLGRRLDGLTRPRALALVRQAYERERGAGSFSGDPWLTSLITIGVGRSGLAPDIARTAAGWLTDTARPAGGWDLMPLDITWTSFATSALLEAGYAADPRLTPARDMFRARQQDVPFSALACPAGHWGFSTDRSWPMALETAEISSLLHRLPGGPEDDHARRGLAWLTAMQDKKGSWSLAVRDSRPGGFGPCPQMTAKAALALLDCGATRGDARVTRALEWLARQQEEDGSLAAMWYRGRVPGTSAALVAFARAGRGDSGPARRARDMLLRTQRGDGAWDTGGEDPGLPTPVPPAEGTVEETAWALHALLAAGEGPGSAPVAAAASWLLDRQEPDGTWPGGPVNEYVRHCYRYTDRVLATALALKALARLRTASRDGTGHVGTGHTTPEHTTPEHTTVAHPGAPSRREQA</sequence>
<dbReference type="Gene3D" id="1.50.10.20">
    <property type="match status" value="2"/>
</dbReference>
<dbReference type="GO" id="GO:0005811">
    <property type="term" value="C:lipid droplet"/>
    <property type="evidence" value="ECO:0007669"/>
    <property type="project" value="InterPro"/>
</dbReference>
<dbReference type="Proteomes" id="UP000675554">
    <property type="component" value="Unassembled WGS sequence"/>
</dbReference>
<name>A0A8T4IMY8_9ACTN</name>
<dbReference type="InterPro" id="IPR018333">
    <property type="entry name" value="Squalene_cyclase"/>
</dbReference>
<evidence type="ECO:0000256" key="1">
    <source>
        <dbReference type="ARBA" id="ARBA00004999"/>
    </source>
</evidence>
<dbReference type="SUPFAM" id="SSF48239">
    <property type="entry name" value="Terpenoid cyclases/Protein prenyltransferases"/>
    <property type="match status" value="2"/>
</dbReference>
<evidence type="ECO:0000259" key="6">
    <source>
        <dbReference type="Pfam" id="PF13243"/>
    </source>
</evidence>
<dbReference type="GO" id="GO:0046872">
    <property type="term" value="F:metal ion binding"/>
    <property type="evidence" value="ECO:0007669"/>
    <property type="project" value="UniProtKB-KW"/>
</dbReference>
<protein>
    <submittedName>
        <fullName evidence="7">Prenyltransferase</fullName>
    </submittedName>
</protein>
<dbReference type="GO" id="GO:0016104">
    <property type="term" value="P:triterpenoid biosynthetic process"/>
    <property type="evidence" value="ECO:0007669"/>
    <property type="project" value="InterPro"/>
</dbReference>
<feature type="domain" description="Squalene cyclase C-terminal" evidence="6">
    <location>
        <begin position="274"/>
        <end position="530"/>
    </location>
</feature>
<keyword evidence="4" id="KW-0677">Repeat</keyword>
<keyword evidence="3" id="KW-0479">Metal-binding</keyword>
<evidence type="ECO:0000313" key="8">
    <source>
        <dbReference type="Proteomes" id="UP000675554"/>
    </source>
</evidence>
<dbReference type="EMBL" id="JAGSMN010000134">
    <property type="protein sequence ID" value="MBR7672770.1"/>
    <property type="molecule type" value="Genomic_DNA"/>
</dbReference>
<dbReference type="GO" id="GO:0016866">
    <property type="term" value="F:intramolecular transferase activity"/>
    <property type="evidence" value="ECO:0007669"/>
    <property type="project" value="InterPro"/>
</dbReference>
<feature type="region of interest" description="Disordered" evidence="5">
    <location>
        <begin position="566"/>
        <end position="601"/>
    </location>
</feature>
<gene>
    <name evidence="7" type="ORF">KDA82_06995</name>
</gene>
<evidence type="ECO:0000313" key="7">
    <source>
        <dbReference type="EMBL" id="MBR7672770.1"/>
    </source>
</evidence>
<dbReference type="Pfam" id="PF13243">
    <property type="entry name" value="SQHop_cyclase_C"/>
    <property type="match status" value="1"/>
</dbReference>
<proteinExistence type="inferred from homology"/>
<evidence type="ECO:0000256" key="3">
    <source>
        <dbReference type="ARBA" id="ARBA00022723"/>
    </source>
</evidence>
<comment type="caution">
    <text evidence="7">The sequence shown here is derived from an EMBL/GenBank/DDBJ whole genome shotgun (WGS) entry which is preliminary data.</text>
</comment>
<dbReference type="InterPro" id="IPR008930">
    <property type="entry name" value="Terpenoid_cyclase/PrenylTrfase"/>
</dbReference>
<comment type="pathway">
    <text evidence="1">Secondary metabolite biosynthesis; hopanoid biosynthesis.</text>
</comment>
<dbReference type="PANTHER" id="PTHR11764">
    <property type="entry name" value="TERPENE CYCLASE/MUTASE FAMILY MEMBER"/>
    <property type="match status" value="1"/>
</dbReference>
<evidence type="ECO:0000256" key="4">
    <source>
        <dbReference type="ARBA" id="ARBA00022737"/>
    </source>
</evidence>
<keyword evidence="8" id="KW-1185">Reference proteome</keyword>
<evidence type="ECO:0000256" key="2">
    <source>
        <dbReference type="ARBA" id="ARBA00009755"/>
    </source>
</evidence>
<organism evidence="7 8">
    <name type="scientific">Streptomyces daliensis</name>
    <dbReference type="NCBI Taxonomy" id="299421"/>
    <lineage>
        <taxon>Bacteria</taxon>
        <taxon>Bacillati</taxon>
        <taxon>Actinomycetota</taxon>
        <taxon>Actinomycetes</taxon>
        <taxon>Kitasatosporales</taxon>
        <taxon>Streptomycetaceae</taxon>
        <taxon>Streptomyces</taxon>
    </lineage>
</organism>
<reference evidence="7" key="1">
    <citation type="submission" date="2021-04" db="EMBL/GenBank/DDBJ databases">
        <title>Sequencing of actinobacteria type strains.</title>
        <authorList>
            <person name="Nguyen G.-S."/>
            <person name="Wentzel A."/>
        </authorList>
    </citation>
    <scope>NUCLEOTIDE SEQUENCE</scope>
    <source>
        <strain evidence="7">DSM 42095</strain>
    </source>
</reference>
<accession>A0A8T4IMY8</accession>